<evidence type="ECO:0000256" key="1">
    <source>
        <dbReference type="SAM" id="MobiDB-lite"/>
    </source>
</evidence>
<feature type="compositionally biased region" description="Low complexity" evidence="1">
    <location>
        <begin position="104"/>
        <end position="116"/>
    </location>
</feature>
<evidence type="ECO:0000313" key="2">
    <source>
        <dbReference type="EMBL" id="KAF2746293.1"/>
    </source>
</evidence>
<feature type="compositionally biased region" description="Pro residues" evidence="1">
    <location>
        <begin position="87"/>
        <end position="100"/>
    </location>
</feature>
<organism evidence="2 3">
    <name type="scientific">Sporormia fimetaria CBS 119925</name>
    <dbReference type="NCBI Taxonomy" id="1340428"/>
    <lineage>
        <taxon>Eukaryota</taxon>
        <taxon>Fungi</taxon>
        <taxon>Dikarya</taxon>
        <taxon>Ascomycota</taxon>
        <taxon>Pezizomycotina</taxon>
        <taxon>Dothideomycetes</taxon>
        <taxon>Pleosporomycetidae</taxon>
        <taxon>Pleosporales</taxon>
        <taxon>Sporormiaceae</taxon>
        <taxon>Sporormia</taxon>
    </lineage>
</organism>
<name>A0A6A6V880_9PLEO</name>
<feature type="region of interest" description="Disordered" evidence="1">
    <location>
        <begin position="65"/>
        <end position="118"/>
    </location>
</feature>
<reference evidence="2" key="1">
    <citation type="journal article" date="2020" name="Stud. Mycol.">
        <title>101 Dothideomycetes genomes: a test case for predicting lifestyles and emergence of pathogens.</title>
        <authorList>
            <person name="Haridas S."/>
            <person name="Albert R."/>
            <person name="Binder M."/>
            <person name="Bloem J."/>
            <person name="Labutti K."/>
            <person name="Salamov A."/>
            <person name="Andreopoulos B."/>
            <person name="Baker S."/>
            <person name="Barry K."/>
            <person name="Bills G."/>
            <person name="Bluhm B."/>
            <person name="Cannon C."/>
            <person name="Castanera R."/>
            <person name="Culley D."/>
            <person name="Daum C."/>
            <person name="Ezra D."/>
            <person name="Gonzalez J."/>
            <person name="Henrissat B."/>
            <person name="Kuo A."/>
            <person name="Liang C."/>
            <person name="Lipzen A."/>
            <person name="Lutzoni F."/>
            <person name="Magnuson J."/>
            <person name="Mondo S."/>
            <person name="Nolan M."/>
            <person name="Ohm R."/>
            <person name="Pangilinan J."/>
            <person name="Park H.-J."/>
            <person name="Ramirez L."/>
            <person name="Alfaro M."/>
            <person name="Sun H."/>
            <person name="Tritt A."/>
            <person name="Yoshinaga Y."/>
            <person name="Zwiers L.-H."/>
            <person name="Turgeon B."/>
            <person name="Goodwin S."/>
            <person name="Spatafora J."/>
            <person name="Crous P."/>
            <person name="Grigoriev I."/>
        </authorList>
    </citation>
    <scope>NUCLEOTIDE SEQUENCE</scope>
    <source>
        <strain evidence="2">CBS 119925</strain>
    </source>
</reference>
<dbReference type="EMBL" id="MU006578">
    <property type="protein sequence ID" value="KAF2746293.1"/>
    <property type="molecule type" value="Genomic_DNA"/>
</dbReference>
<dbReference type="Proteomes" id="UP000799440">
    <property type="component" value="Unassembled WGS sequence"/>
</dbReference>
<protein>
    <submittedName>
        <fullName evidence="2">Uncharacterized protein</fullName>
    </submittedName>
</protein>
<proteinExistence type="predicted"/>
<keyword evidence="3" id="KW-1185">Reference proteome</keyword>
<dbReference type="AlphaFoldDB" id="A0A6A6V880"/>
<evidence type="ECO:0000313" key="3">
    <source>
        <dbReference type="Proteomes" id="UP000799440"/>
    </source>
</evidence>
<accession>A0A6A6V880</accession>
<sequence length="167" mass="18704">MREMSALTPCVTDLCTNADRLCRGVFEIPKYDARVSRRVARVQMISHGIPNAGRRHVHARMLRAAETPKRDSKRPPTLHPRLYTVCGPPPDDPPQPPTPAPRKSLSGSHSPLLSSRSSKHPYVYHSSLSASRGYLAPCPRRSRLRNCPSRRPCSSCGLLRTWFLCVL</sequence>
<gene>
    <name evidence="2" type="ORF">M011DRAFT_91302</name>
</gene>